<evidence type="ECO:0000256" key="2">
    <source>
        <dbReference type="SAM" id="SignalP"/>
    </source>
</evidence>
<dbReference type="PROSITE" id="PS51257">
    <property type="entry name" value="PROKAR_LIPOPROTEIN"/>
    <property type="match status" value="1"/>
</dbReference>
<organism evidence="3 4">
    <name type="scientific">Sphingomonas aracearum</name>
    <dbReference type="NCBI Taxonomy" id="2283317"/>
    <lineage>
        <taxon>Bacteria</taxon>
        <taxon>Pseudomonadati</taxon>
        <taxon>Pseudomonadota</taxon>
        <taxon>Alphaproteobacteria</taxon>
        <taxon>Sphingomonadales</taxon>
        <taxon>Sphingomonadaceae</taxon>
        <taxon>Sphingomonas</taxon>
    </lineage>
</organism>
<feature type="signal peptide" evidence="2">
    <location>
        <begin position="1"/>
        <end position="20"/>
    </location>
</feature>
<sequence>MRKIVLVSLAAAAIALGACSGSEQGNTASTSELSRNEEVPADENLSAVDEATIGNNSADAALPGAANSSGSAF</sequence>
<proteinExistence type="predicted"/>
<comment type="caution">
    <text evidence="3">The sequence shown here is derived from an EMBL/GenBank/DDBJ whole genome shotgun (WGS) entry which is preliminary data.</text>
</comment>
<keyword evidence="2" id="KW-0732">Signal</keyword>
<gene>
    <name evidence="3" type="ORF">DVW87_10570</name>
</gene>
<dbReference type="AlphaFoldDB" id="A0A369VTB8"/>
<name>A0A369VTB8_9SPHN</name>
<evidence type="ECO:0000256" key="1">
    <source>
        <dbReference type="SAM" id="MobiDB-lite"/>
    </source>
</evidence>
<feature type="compositionally biased region" description="Polar residues" evidence="1">
    <location>
        <begin position="23"/>
        <end position="33"/>
    </location>
</feature>
<dbReference type="EMBL" id="QQNB01000002">
    <property type="protein sequence ID" value="RDE05654.1"/>
    <property type="molecule type" value="Genomic_DNA"/>
</dbReference>
<protein>
    <submittedName>
        <fullName evidence="3">Uncharacterized protein</fullName>
    </submittedName>
</protein>
<feature type="chain" id="PRO_5016705568" evidence="2">
    <location>
        <begin position="21"/>
        <end position="73"/>
    </location>
</feature>
<reference evidence="3 4" key="1">
    <citation type="submission" date="2018-07" db="EMBL/GenBank/DDBJ databases">
        <title>a novel species of Sphingomonas isolated from the rhizosphere soil of Araceae plant.</title>
        <authorList>
            <person name="Zhiyong W."/>
            <person name="Qinglan Z."/>
            <person name="Zhiwei F."/>
            <person name="Ding X."/>
            <person name="Gejiao W."/>
            <person name="Shixue Z."/>
        </authorList>
    </citation>
    <scope>NUCLEOTIDE SEQUENCE [LARGE SCALE GENOMIC DNA]</scope>
    <source>
        <strain evidence="3 4">WZY 27</strain>
    </source>
</reference>
<evidence type="ECO:0000313" key="4">
    <source>
        <dbReference type="Proteomes" id="UP000253918"/>
    </source>
</evidence>
<evidence type="ECO:0000313" key="3">
    <source>
        <dbReference type="EMBL" id="RDE05654.1"/>
    </source>
</evidence>
<dbReference type="RefSeq" id="WP_114687723.1">
    <property type="nucleotide sequence ID" value="NZ_QQNB01000002.1"/>
</dbReference>
<feature type="region of interest" description="Disordered" evidence="1">
    <location>
        <begin position="21"/>
        <end position="52"/>
    </location>
</feature>
<keyword evidence="4" id="KW-1185">Reference proteome</keyword>
<dbReference type="Proteomes" id="UP000253918">
    <property type="component" value="Unassembled WGS sequence"/>
</dbReference>
<accession>A0A369VTB8</accession>